<evidence type="ECO:0000256" key="1">
    <source>
        <dbReference type="ARBA" id="ARBA00023125"/>
    </source>
</evidence>
<keyword evidence="1 2" id="KW-0238">DNA-binding</keyword>
<protein>
    <submittedName>
        <fullName evidence="3">Single-stranded DNA-binding protein</fullName>
    </submittedName>
</protein>
<organism evidence="3 4">
    <name type="scientific">Hydrogenophaga atypica</name>
    <dbReference type="NCBI Taxonomy" id="249409"/>
    <lineage>
        <taxon>Bacteria</taxon>
        <taxon>Pseudomonadati</taxon>
        <taxon>Pseudomonadota</taxon>
        <taxon>Betaproteobacteria</taxon>
        <taxon>Burkholderiales</taxon>
        <taxon>Comamonadaceae</taxon>
        <taxon>Hydrogenophaga</taxon>
    </lineage>
</organism>
<gene>
    <name evidence="3" type="ORF">ACFQPB_04900</name>
</gene>
<dbReference type="GO" id="GO:0003677">
    <property type="term" value="F:DNA binding"/>
    <property type="evidence" value="ECO:0007669"/>
    <property type="project" value="UniProtKB-KW"/>
</dbReference>
<dbReference type="PROSITE" id="PS50935">
    <property type="entry name" value="SSB"/>
    <property type="match status" value="1"/>
</dbReference>
<dbReference type="EMBL" id="JBHTCA010000003">
    <property type="protein sequence ID" value="MFC7408190.1"/>
    <property type="molecule type" value="Genomic_DNA"/>
</dbReference>
<dbReference type="RefSeq" id="WP_382220243.1">
    <property type="nucleotide sequence ID" value="NZ_JBHTCA010000003.1"/>
</dbReference>
<name>A0ABW2QFF1_9BURK</name>
<dbReference type="InterPro" id="IPR012340">
    <property type="entry name" value="NA-bd_OB-fold"/>
</dbReference>
<evidence type="ECO:0000313" key="4">
    <source>
        <dbReference type="Proteomes" id="UP001596501"/>
    </source>
</evidence>
<comment type="caution">
    <text evidence="3">The sequence shown here is derived from an EMBL/GenBank/DDBJ whole genome shotgun (WGS) entry which is preliminary data.</text>
</comment>
<dbReference type="InterPro" id="IPR000424">
    <property type="entry name" value="Primosome_PriB/ssb"/>
</dbReference>
<dbReference type="Gene3D" id="2.40.50.140">
    <property type="entry name" value="Nucleic acid-binding proteins"/>
    <property type="match status" value="1"/>
</dbReference>
<sequence length="109" mass="11555">MIEALISGHLMGDASRRIDKAGREFIVARVLARNRADEEFIVNVIAFDEAPCAALLALADGDALSLAGALTPKVWTDKQGNTRPSLDLVAARVVGARSDNPTMSDAQGH</sequence>
<evidence type="ECO:0000256" key="2">
    <source>
        <dbReference type="PROSITE-ProRule" id="PRU00252"/>
    </source>
</evidence>
<accession>A0ABW2QFF1</accession>
<proteinExistence type="predicted"/>
<dbReference type="Proteomes" id="UP001596501">
    <property type="component" value="Unassembled WGS sequence"/>
</dbReference>
<dbReference type="SUPFAM" id="SSF50249">
    <property type="entry name" value="Nucleic acid-binding proteins"/>
    <property type="match status" value="1"/>
</dbReference>
<keyword evidence="4" id="KW-1185">Reference proteome</keyword>
<reference evidence="4" key="1">
    <citation type="journal article" date="2019" name="Int. J. Syst. Evol. Microbiol.">
        <title>The Global Catalogue of Microorganisms (GCM) 10K type strain sequencing project: providing services to taxonomists for standard genome sequencing and annotation.</title>
        <authorList>
            <consortium name="The Broad Institute Genomics Platform"/>
            <consortium name="The Broad Institute Genome Sequencing Center for Infectious Disease"/>
            <person name="Wu L."/>
            <person name="Ma J."/>
        </authorList>
    </citation>
    <scope>NUCLEOTIDE SEQUENCE [LARGE SCALE GENOMIC DNA]</scope>
    <source>
        <strain evidence="4">CGMCC 1.12371</strain>
    </source>
</reference>
<evidence type="ECO:0000313" key="3">
    <source>
        <dbReference type="EMBL" id="MFC7408190.1"/>
    </source>
</evidence>